<name>A0ABQ8SKK5_PERAM</name>
<comment type="caution">
    <text evidence="2">The sequence shown here is derived from an EMBL/GenBank/DDBJ whole genome shotgun (WGS) entry which is preliminary data.</text>
</comment>
<organism evidence="2 3">
    <name type="scientific">Periplaneta americana</name>
    <name type="common">American cockroach</name>
    <name type="synonym">Blatta americana</name>
    <dbReference type="NCBI Taxonomy" id="6978"/>
    <lineage>
        <taxon>Eukaryota</taxon>
        <taxon>Metazoa</taxon>
        <taxon>Ecdysozoa</taxon>
        <taxon>Arthropoda</taxon>
        <taxon>Hexapoda</taxon>
        <taxon>Insecta</taxon>
        <taxon>Pterygota</taxon>
        <taxon>Neoptera</taxon>
        <taxon>Polyneoptera</taxon>
        <taxon>Dictyoptera</taxon>
        <taxon>Blattodea</taxon>
        <taxon>Blattoidea</taxon>
        <taxon>Blattidae</taxon>
        <taxon>Blattinae</taxon>
        <taxon>Periplaneta</taxon>
    </lineage>
</organism>
<dbReference type="EMBL" id="JAJSOF020000025">
    <property type="protein sequence ID" value="KAJ4434553.1"/>
    <property type="molecule type" value="Genomic_DNA"/>
</dbReference>
<evidence type="ECO:0000256" key="1">
    <source>
        <dbReference type="SAM" id="MobiDB-lite"/>
    </source>
</evidence>
<protein>
    <submittedName>
        <fullName evidence="2">Uncharacterized protein</fullName>
    </submittedName>
</protein>
<keyword evidence="3" id="KW-1185">Reference proteome</keyword>
<evidence type="ECO:0000313" key="2">
    <source>
        <dbReference type="EMBL" id="KAJ4434553.1"/>
    </source>
</evidence>
<dbReference type="Proteomes" id="UP001148838">
    <property type="component" value="Unassembled WGS sequence"/>
</dbReference>
<reference evidence="2 3" key="1">
    <citation type="journal article" date="2022" name="Allergy">
        <title>Genome assembly and annotation of Periplaneta americana reveal a comprehensive cockroach allergen profile.</title>
        <authorList>
            <person name="Wang L."/>
            <person name="Xiong Q."/>
            <person name="Saelim N."/>
            <person name="Wang L."/>
            <person name="Nong W."/>
            <person name="Wan A.T."/>
            <person name="Shi M."/>
            <person name="Liu X."/>
            <person name="Cao Q."/>
            <person name="Hui J.H.L."/>
            <person name="Sookrung N."/>
            <person name="Leung T.F."/>
            <person name="Tungtrongchitr A."/>
            <person name="Tsui S.K.W."/>
        </authorList>
    </citation>
    <scope>NUCLEOTIDE SEQUENCE [LARGE SCALE GENOMIC DNA]</scope>
    <source>
        <strain evidence="2">PWHHKU_190912</strain>
    </source>
</reference>
<proteinExistence type="predicted"/>
<accession>A0ABQ8SKK5</accession>
<feature type="region of interest" description="Disordered" evidence="1">
    <location>
        <begin position="1"/>
        <end position="26"/>
    </location>
</feature>
<evidence type="ECO:0000313" key="3">
    <source>
        <dbReference type="Proteomes" id="UP001148838"/>
    </source>
</evidence>
<sequence>MVETSERDTAPTLDDAVRHGRPAGMCVPTGRGPIVHRHQMEDDNCNDPPSRLACKRQVSCQRPRMDKERQQVKLKTGAGENFSPFYRFFTIYKTRRTINTVRYTQTVLKLHRTVHCARNALERTSFCNTITLGLTLIVSPWRKSEHLGKKLFRNIPTVQTWHPPSTIFRFCKRAAARPTLRGAGGHSESSVSVSSGYETDFYSKGIFKLTERKEKCV</sequence>
<gene>
    <name evidence="2" type="ORF">ANN_23115</name>
</gene>